<dbReference type="EC" id="1.1.1.193" evidence="14"/>
<proteinExistence type="inferred from homology"/>
<keyword evidence="11" id="KW-0511">Multifunctional enzyme</keyword>
<keyword evidence="7 14" id="KW-0479">Metal-binding</keyword>
<evidence type="ECO:0000313" key="17">
    <source>
        <dbReference type="Proteomes" id="UP001314796"/>
    </source>
</evidence>
<keyword evidence="17" id="KW-1185">Reference proteome</keyword>
<evidence type="ECO:0000256" key="9">
    <source>
        <dbReference type="ARBA" id="ARBA00022857"/>
    </source>
</evidence>
<dbReference type="InterPro" id="IPR024072">
    <property type="entry name" value="DHFR-like_dom_sf"/>
</dbReference>
<evidence type="ECO:0000256" key="14">
    <source>
        <dbReference type="PIRNR" id="PIRNR006769"/>
    </source>
</evidence>
<dbReference type="PANTHER" id="PTHR38011">
    <property type="entry name" value="DIHYDROFOLATE REDUCTASE FAMILY PROTEIN (AFU_ORTHOLOGUE AFUA_8G06820)"/>
    <property type="match status" value="1"/>
</dbReference>
<dbReference type="EMBL" id="JAFBEE010000015">
    <property type="protein sequence ID" value="MBM7615661.1"/>
    <property type="molecule type" value="Genomic_DNA"/>
</dbReference>
<dbReference type="Proteomes" id="UP001314796">
    <property type="component" value="Unassembled WGS sequence"/>
</dbReference>
<dbReference type="SUPFAM" id="SSF53597">
    <property type="entry name" value="Dihydrofolate reductase-like"/>
    <property type="match status" value="1"/>
</dbReference>
<gene>
    <name evidence="16" type="ORF">JOC73_002234</name>
</gene>
<comment type="function">
    <text evidence="1 14">Converts 2,5-diamino-6-(ribosylamino)-4(3h)-pyrimidinone 5'-phosphate into 5-amino-6-(ribosylamino)-2,4(1h,3h)-pyrimidinedione 5'-phosphate.</text>
</comment>
<dbReference type="Gene3D" id="3.40.430.10">
    <property type="entry name" value="Dihydrofolate Reductase, subunit A"/>
    <property type="match status" value="1"/>
</dbReference>
<name>A0ABS2NRV6_9FIRM</name>
<dbReference type="PIRSF" id="PIRSF006769">
    <property type="entry name" value="RibD"/>
    <property type="match status" value="1"/>
</dbReference>
<evidence type="ECO:0000256" key="12">
    <source>
        <dbReference type="ARBA" id="ARBA00049861"/>
    </source>
</evidence>
<comment type="caution">
    <text evidence="16">The sequence shown here is derived from an EMBL/GenBank/DDBJ whole genome shotgun (WGS) entry which is preliminary data.</text>
</comment>
<dbReference type="InterPro" id="IPR016192">
    <property type="entry name" value="APOBEC/CMP_deaminase_Zn-bd"/>
</dbReference>
<sequence>MEIKDFQKDKYYMEKVLQLARQGWGKTRPNPLVGAVIVQEDEIIAEGYHQQYGEDHAEVDALKKLNFQAEGATIYVNLEPCSHYGKTPPCVEAIIRSKIARVVVGMKDPNPLVAGRGINLLREQGIEVATGVMEEEAKKLNEIFVKYITTQKPFVILKTAMTLDGKIATATGDSKWITNEDSRAYVHHIRDRVAGIMVGVSTIIKDNPTLNTRIDNKEVSQPLRIIVDTKGRTPMDSNVVLTAKTQSTLVATTKEANASKVQLYKELGVQVLILSLKDGRVDLNELMMELGNRQIDSVLLEGGGTLNFSALQYGIVDKVMSFIAPKIIGGRDAITPVEGEGINKVADAIELNNITHRSFQQDLLIEGYIEGKD</sequence>
<dbReference type="RefSeq" id="WP_243427946.1">
    <property type="nucleotide sequence ID" value="NZ_JAFBEE010000015.1"/>
</dbReference>
<organism evidence="16 17">
    <name type="scientific">Alkaliphilus hydrothermalis</name>
    <dbReference type="NCBI Taxonomy" id="1482730"/>
    <lineage>
        <taxon>Bacteria</taxon>
        <taxon>Bacillati</taxon>
        <taxon>Bacillota</taxon>
        <taxon>Clostridia</taxon>
        <taxon>Peptostreptococcales</taxon>
        <taxon>Natronincolaceae</taxon>
        <taxon>Alkaliphilus</taxon>
    </lineage>
</organism>
<evidence type="ECO:0000256" key="1">
    <source>
        <dbReference type="ARBA" id="ARBA00002151"/>
    </source>
</evidence>
<feature type="domain" description="CMP/dCMP-type deaminase" evidence="15">
    <location>
        <begin position="7"/>
        <end position="129"/>
    </location>
</feature>
<evidence type="ECO:0000256" key="2">
    <source>
        <dbReference type="ARBA" id="ARBA00004882"/>
    </source>
</evidence>
<evidence type="ECO:0000256" key="13">
    <source>
        <dbReference type="ARBA" id="ARBA00049886"/>
    </source>
</evidence>
<dbReference type="PROSITE" id="PS00903">
    <property type="entry name" value="CYT_DCMP_DEAMINASES_1"/>
    <property type="match status" value="1"/>
</dbReference>
<keyword evidence="14 16" id="KW-0378">Hydrolase</keyword>
<protein>
    <recommendedName>
        <fullName evidence="14">Riboflavin biosynthesis protein RibD</fullName>
    </recommendedName>
    <domain>
        <recommendedName>
            <fullName evidence="14">Diaminohydroxyphosphoribosylaminopyrimidine deaminase</fullName>
            <shortName evidence="14">DRAP deaminase</shortName>
            <ecNumber evidence="14">3.5.4.26</ecNumber>
        </recommendedName>
        <alternativeName>
            <fullName evidence="14">Riboflavin-specific deaminase</fullName>
        </alternativeName>
    </domain>
    <domain>
        <recommendedName>
            <fullName evidence="14">5-amino-6-(5-phosphoribosylamino)uracil reductase</fullName>
            <ecNumber evidence="14">1.1.1.193</ecNumber>
        </recommendedName>
        <alternativeName>
            <fullName evidence="14">HTP reductase</fullName>
        </alternativeName>
    </domain>
</protein>
<evidence type="ECO:0000256" key="6">
    <source>
        <dbReference type="ARBA" id="ARBA00022619"/>
    </source>
</evidence>
<keyword evidence="8 14" id="KW-0862">Zinc</keyword>
<comment type="pathway">
    <text evidence="3 14">Cofactor biosynthesis; riboflavin biosynthesis; 5-amino-6-(D-ribitylamino)uracil from GTP: step 3/4.</text>
</comment>
<dbReference type="SUPFAM" id="SSF53927">
    <property type="entry name" value="Cytidine deaminase-like"/>
    <property type="match status" value="1"/>
</dbReference>
<dbReference type="NCBIfam" id="TIGR00227">
    <property type="entry name" value="ribD_Cterm"/>
    <property type="match status" value="1"/>
</dbReference>
<evidence type="ECO:0000256" key="3">
    <source>
        <dbReference type="ARBA" id="ARBA00004910"/>
    </source>
</evidence>
<dbReference type="CDD" id="cd01284">
    <property type="entry name" value="Riboflavin_deaminase-reductase"/>
    <property type="match status" value="1"/>
</dbReference>
<dbReference type="GO" id="GO:0008835">
    <property type="term" value="F:diaminohydroxyphosphoribosylaminopyrimidine deaminase activity"/>
    <property type="evidence" value="ECO:0007669"/>
    <property type="project" value="UniProtKB-EC"/>
</dbReference>
<dbReference type="InterPro" id="IPR002734">
    <property type="entry name" value="RibDG_C"/>
</dbReference>
<evidence type="ECO:0000256" key="7">
    <source>
        <dbReference type="ARBA" id="ARBA00022723"/>
    </source>
</evidence>
<keyword evidence="9 14" id="KW-0521">NADP</keyword>
<dbReference type="PANTHER" id="PTHR38011:SF7">
    <property type="entry name" value="2,5-DIAMINO-6-RIBOSYLAMINO-4(3H)-PYRIMIDINONE 5'-PHOSPHATE REDUCTASE"/>
    <property type="match status" value="1"/>
</dbReference>
<dbReference type="InterPro" id="IPR016193">
    <property type="entry name" value="Cytidine_deaminase-like"/>
</dbReference>
<evidence type="ECO:0000256" key="10">
    <source>
        <dbReference type="ARBA" id="ARBA00023002"/>
    </source>
</evidence>
<evidence type="ECO:0000256" key="8">
    <source>
        <dbReference type="ARBA" id="ARBA00022833"/>
    </source>
</evidence>
<dbReference type="EC" id="3.5.4.26" evidence="14"/>
<dbReference type="Pfam" id="PF01872">
    <property type="entry name" value="RibD_C"/>
    <property type="match status" value="1"/>
</dbReference>
<keyword evidence="10 14" id="KW-0560">Oxidoreductase</keyword>
<dbReference type="PROSITE" id="PS51747">
    <property type="entry name" value="CYT_DCMP_DEAMINASES_2"/>
    <property type="match status" value="1"/>
</dbReference>
<dbReference type="InterPro" id="IPR004794">
    <property type="entry name" value="Eubact_RibD"/>
</dbReference>
<dbReference type="Gene3D" id="3.40.140.10">
    <property type="entry name" value="Cytidine Deaminase, domain 2"/>
    <property type="match status" value="1"/>
</dbReference>
<dbReference type="NCBIfam" id="TIGR00326">
    <property type="entry name" value="eubact_ribD"/>
    <property type="match status" value="1"/>
</dbReference>
<keyword evidence="6 14" id="KW-0686">Riboflavin biosynthesis</keyword>
<dbReference type="InterPro" id="IPR002125">
    <property type="entry name" value="CMP_dCMP_dom"/>
</dbReference>
<dbReference type="InterPro" id="IPR050765">
    <property type="entry name" value="Riboflavin_Biosynth_HTPR"/>
</dbReference>
<comment type="similarity">
    <text evidence="4 14">In the N-terminal section; belongs to the cytidine and deoxycytidylate deaminase family.</text>
</comment>
<evidence type="ECO:0000313" key="16">
    <source>
        <dbReference type="EMBL" id="MBM7615661.1"/>
    </source>
</evidence>
<evidence type="ECO:0000256" key="11">
    <source>
        <dbReference type="ARBA" id="ARBA00023268"/>
    </source>
</evidence>
<dbReference type="GO" id="GO:0008703">
    <property type="term" value="F:5-amino-6-(5-phosphoribosylamino)uracil reductase activity"/>
    <property type="evidence" value="ECO:0007669"/>
    <property type="project" value="UniProtKB-EC"/>
</dbReference>
<comment type="similarity">
    <text evidence="5 14">In the C-terminal section; belongs to the HTP reductase family.</text>
</comment>
<comment type="pathway">
    <text evidence="2 14">Cofactor biosynthesis; riboflavin biosynthesis; 5-amino-6-(D-ribitylamino)uracil from GTP: step 2/4.</text>
</comment>
<dbReference type="Pfam" id="PF00383">
    <property type="entry name" value="dCMP_cyt_deam_1"/>
    <property type="match status" value="1"/>
</dbReference>
<evidence type="ECO:0000259" key="15">
    <source>
        <dbReference type="PROSITE" id="PS51747"/>
    </source>
</evidence>
<reference evidence="16 17" key="1">
    <citation type="submission" date="2021-01" db="EMBL/GenBank/DDBJ databases">
        <title>Genomic Encyclopedia of Type Strains, Phase IV (KMG-IV): sequencing the most valuable type-strain genomes for metagenomic binning, comparative biology and taxonomic classification.</title>
        <authorList>
            <person name="Goeker M."/>
        </authorList>
    </citation>
    <scope>NUCLEOTIDE SEQUENCE [LARGE SCALE GENOMIC DNA]</scope>
    <source>
        <strain evidence="16 17">DSM 25890</strain>
    </source>
</reference>
<dbReference type="InterPro" id="IPR011549">
    <property type="entry name" value="RibD_C"/>
</dbReference>
<comment type="catalytic activity">
    <reaction evidence="13 14">
        <text>2,5-diamino-6-hydroxy-4-(5-phosphoribosylamino)-pyrimidine + H2O + H(+) = 5-amino-6-(5-phospho-D-ribosylamino)uracil + NH4(+)</text>
        <dbReference type="Rhea" id="RHEA:21868"/>
        <dbReference type="ChEBI" id="CHEBI:15377"/>
        <dbReference type="ChEBI" id="CHEBI:15378"/>
        <dbReference type="ChEBI" id="CHEBI:28938"/>
        <dbReference type="ChEBI" id="CHEBI:58453"/>
        <dbReference type="ChEBI" id="CHEBI:58614"/>
        <dbReference type="EC" id="3.5.4.26"/>
    </reaction>
</comment>
<evidence type="ECO:0000256" key="5">
    <source>
        <dbReference type="ARBA" id="ARBA00007417"/>
    </source>
</evidence>
<accession>A0ABS2NRV6</accession>
<evidence type="ECO:0000256" key="4">
    <source>
        <dbReference type="ARBA" id="ARBA00005259"/>
    </source>
</evidence>
<comment type="catalytic activity">
    <reaction evidence="12 14">
        <text>5-amino-6-(5-phospho-D-ribitylamino)uracil + NADP(+) = 5-amino-6-(5-phospho-D-ribosylamino)uracil + NADPH + H(+)</text>
        <dbReference type="Rhea" id="RHEA:17845"/>
        <dbReference type="ChEBI" id="CHEBI:15378"/>
        <dbReference type="ChEBI" id="CHEBI:57783"/>
        <dbReference type="ChEBI" id="CHEBI:58349"/>
        <dbReference type="ChEBI" id="CHEBI:58421"/>
        <dbReference type="ChEBI" id="CHEBI:58453"/>
        <dbReference type="EC" id="1.1.1.193"/>
    </reaction>
</comment>
<comment type="cofactor">
    <cofactor evidence="14">
        <name>Zn(2+)</name>
        <dbReference type="ChEBI" id="CHEBI:29105"/>
    </cofactor>
    <text evidence="14">Binds 1 zinc ion.</text>
</comment>